<dbReference type="InterPro" id="IPR001128">
    <property type="entry name" value="Cyt_P450"/>
</dbReference>
<dbReference type="AlphaFoldDB" id="A0A2N5X4D0"/>
<sequence>MSAIVDVLSPEYHNDLYSRYEVLRRDHPVYFDASRNIWMITRYDDVRRLLRHPEGTLNGETGHSYIPSLATSDGERHATVRKAVIGEFNRGVAEQLTPMIQSIADDLFNELPAAGDIDLYSNVILRLPQLFMTRFLGFPESEAGHWHALGEILMGADPASDAQPSATVALQVLDDFAAMVQHVLEEKRNHPGNDHLSWLVAREQAGVLTAEEVSIFANCLGFAGVDTTINLLGNGTGLLARFPEQRRKLIENPQLIDGAIEEMLRMEPPAQGLPRRLTADLELHGTTIPAGEEISLVFAAANHDPDHYPDPETFDIERANKDHLALGFGLHKCIGQHIARAESRAFFPRLLQKYPEYEVIESRWRLSHWARGYAALTIRA</sequence>
<name>A0A2N5X4D0_9GAMM</name>
<evidence type="ECO:0000256" key="1">
    <source>
        <dbReference type="ARBA" id="ARBA00010617"/>
    </source>
</evidence>
<dbReference type="Pfam" id="PF00067">
    <property type="entry name" value="p450"/>
    <property type="match status" value="1"/>
</dbReference>
<reference evidence="2 3" key="1">
    <citation type="submission" date="2018-01" db="EMBL/GenBank/DDBJ databases">
        <title>The draft genome sequence of Halioglobus lutimaris HF004.</title>
        <authorList>
            <person name="Du Z.-J."/>
            <person name="Shi M.-J."/>
        </authorList>
    </citation>
    <scope>NUCLEOTIDE SEQUENCE [LARGE SCALE GENOMIC DNA]</scope>
    <source>
        <strain evidence="2 3">HF004</strain>
    </source>
</reference>
<dbReference type="SUPFAM" id="SSF48264">
    <property type="entry name" value="Cytochrome P450"/>
    <property type="match status" value="1"/>
</dbReference>
<accession>A0A2N5X4D0</accession>
<evidence type="ECO:0000313" key="3">
    <source>
        <dbReference type="Proteomes" id="UP000235005"/>
    </source>
</evidence>
<comment type="similarity">
    <text evidence="1">Belongs to the cytochrome P450 family.</text>
</comment>
<dbReference type="PANTHER" id="PTHR46696">
    <property type="entry name" value="P450, PUTATIVE (EUROFUNG)-RELATED"/>
    <property type="match status" value="1"/>
</dbReference>
<dbReference type="GO" id="GO:0020037">
    <property type="term" value="F:heme binding"/>
    <property type="evidence" value="ECO:0007669"/>
    <property type="project" value="InterPro"/>
</dbReference>
<organism evidence="2 3">
    <name type="scientific">Pseudohalioglobus lutimaris</name>
    <dbReference type="NCBI Taxonomy" id="1737061"/>
    <lineage>
        <taxon>Bacteria</taxon>
        <taxon>Pseudomonadati</taxon>
        <taxon>Pseudomonadota</taxon>
        <taxon>Gammaproteobacteria</taxon>
        <taxon>Cellvibrionales</taxon>
        <taxon>Halieaceae</taxon>
        <taxon>Pseudohalioglobus</taxon>
    </lineage>
</organism>
<keyword evidence="3" id="KW-1185">Reference proteome</keyword>
<dbReference type="GO" id="GO:0016705">
    <property type="term" value="F:oxidoreductase activity, acting on paired donors, with incorporation or reduction of molecular oxygen"/>
    <property type="evidence" value="ECO:0007669"/>
    <property type="project" value="InterPro"/>
</dbReference>
<dbReference type="GO" id="GO:0005506">
    <property type="term" value="F:iron ion binding"/>
    <property type="evidence" value="ECO:0007669"/>
    <property type="project" value="InterPro"/>
</dbReference>
<dbReference type="RefSeq" id="WP_101517710.1">
    <property type="nucleotide sequence ID" value="NZ_PKUS01000007.1"/>
</dbReference>
<dbReference type="Gene3D" id="1.10.630.10">
    <property type="entry name" value="Cytochrome P450"/>
    <property type="match status" value="1"/>
</dbReference>
<evidence type="ECO:0000313" key="2">
    <source>
        <dbReference type="EMBL" id="PLW69349.1"/>
    </source>
</evidence>
<dbReference type="EMBL" id="PKUS01000007">
    <property type="protein sequence ID" value="PLW69349.1"/>
    <property type="molecule type" value="Genomic_DNA"/>
</dbReference>
<dbReference type="PRINTS" id="PR00359">
    <property type="entry name" value="BP450"/>
</dbReference>
<dbReference type="InterPro" id="IPR002397">
    <property type="entry name" value="Cyt_P450_B"/>
</dbReference>
<dbReference type="Proteomes" id="UP000235005">
    <property type="component" value="Unassembled WGS sequence"/>
</dbReference>
<dbReference type="GO" id="GO:0004497">
    <property type="term" value="F:monooxygenase activity"/>
    <property type="evidence" value="ECO:0007669"/>
    <property type="project" value="InterPro"/>
</dbReference>
<protein>
    <recommendedName>
        <fullName evidence="4">Cytochrome P450</fullName>
    </recommendedName>
</protein>
<evidence type="ECO:0008006" key="4">
    <source>
        <dbReference type="Google" id="ProtNLM"/>
    </source>
</evidence>
<dbReference type="OrthoDB" id="7052847at2"/>
<dbReference type="PANTHER" id="PTHR46696:SF6">
    <property type="entry name" value="P450, PUTATIVE (EUROFUNG)-RELATED"/>
    <property type="match status" value="1"/>
</dbReference>
<gene>
    <name evidence="2" type="ORF">C0039_07390</name>
</gene>
<comment type="caution">
    <text evidence="2">The sequence shown here is derived from an EMBL/GenBank/DDBJ whole genome shotgun (WGS) entry which is preliminary data.</text>
</comment>
<dbReference type="InterPro" id="IPR036396">
    <property type="entry name" value="Cyt_P450_sf"/>
</dbReference>
<proteinExistence type="inferred from homology"/>